<name>A0A6J5KTI0_9CAUD</name>
<reference evidence="1" key="1">
    <citation type="submission" date="2020-04" db="EMBL/GenBank/DDBJ databases">
        <authorList>
            <person name="Chiriac C."/>
            <person name="Salcher M."/>
            <person name="Ghai R."/>
            <person name="Kavagutti S V."/>
        </authorList>
    </citation>
    <scope>NUCLEOTIDE SEQUENCE</scope>
</reference>
<dbReference type="Gene3D" id="1.10.10.10">
    <property type="entry name" value="Winged helix-like DNA-binding domain superfamily/Winged helix DNA-binding domain"/>
    <property type="match status" value="1"/>
</dbReference>
<dbReference type="InterPro" id="IPR036388">
    <property type="entry name" value="WH-like_DNA-bd_sf"/>
</dbReference>
<gene>
    <name evidence="1" type="ORF">UFOVP66_9</name>
</gene>
<dbReference type="EMBL" id="LR796180">
    <property type="protein sequence ID" value="CAB4124536.1"/>
    <property type="molecule type" value="Genomic_DNA"/>
</dbReference>
<sequence length="47" mass="5649">MIHQLREGGMTYREIAHKFEVSYTLVGKIIRFEHRGQIAMRFKRVDV</sequence>
<evidence type="ECO:0000313" key="1">
    <source>
        <dbReference type="EMBL" id="CAB4124536.1"/>
    </source>
</evidence>
<proteinExistence type="predicted"/>
<protein>
    <submittedName>
        <fullName evidence="1">Uncharacterized protein</fullName>
    </submittedName>
</protein>
<accession>A0A6J5KTI0</accession>
<organism evidence="1">
    <name type="scientific">uncultured Caudovirales phage</name>
    <dbReference type="NCBI Taxonomy" id="2100421"/>
    <lineage>
        <taxon>Viruses</taxon>
        <taxon>Duplodnaviria</taxon>
        <taxon>Heunggongvirae</taxon>
        <taxon>Uroviricota</taxon>
        <taxon>Caudoviricetes</taxon>
        <taxon>Peduoviridae</taxon>
        <taxon>Maltschvirus</taxon>
        <taxon>Maltschvirus maltsch</taxon>
    </lineage>
</organism>